<evidence type="ECO:0000313" key="2">
    <source>
        <dbReference type="EMBL" id="OGI65201.1"/>
    </source>
</evidence>
<dbReference type="CDD" id="cd01038">
    <property type="entry name" value="Endonuclease_DUF559"/>
    <property type="match status" value="1"/>
</dbReference>
<comment type="caution">
    <text evidence="2">The sequence shown here is derived from an EMBL/GenBank/DDBJ whole genome shotgun (WGS) entry which is preliminary data.</text>
</comment>
<dbReference type="EMBL" id="MFTP01000022">
    <property type="protein sequence ID" value="OGI65201.1"/>
    <property type="molecule type" value="Genomic_DNA"/>
</dbReference>
<protein>
    <recommendedName>
        <fullName evidence="1">DUF559 domain-containing protein</fullName>
    </recommendedName>
</protein>
<reference evidence="2 3" key="1">
    <citation type="journal article" date="2016" name="Nat. Commun.">
        <title>Thousands of microbial genomes shed light on interconnected biogeochemical processes in an aquifer system.</title>
        <authorList>
            <person name="Anantharaman K."/>
            <person name="Brown C.T."/>
            <person name="Hug L.A."/>
            <person name="Sharon I."/>
            <person name="Castelle C.J."/>
            <person name="Probst A.J."/>
            <person name="Thomas B.C."/>
            <person name="Singh A."/>
            <person name="Wilkins M.J."/>
            <person name="Karaoz U."/>
            <person name="Brodie E.L."/>
            <person name="Williams K.H."/>
            <person name="Hubbard S.S."/>
            <person name="Banfield J.F."/>
        </authorList>
    </citation>
    <scope>NUCLEOTIDE SEQUENCE [LARGE SCALE GENOMIC DNA]</scope>
</reference>
<dbReference type="Pfam" id="PF04480">
    <property type="entry name" value="DUF559"/>
    <property type="match status" value="1"/>
</dbReference>
<name>A0A1F6V634_9BACT</name>
<dbReference type="PANTHER" id="PTHR38590:SF1">
    <property type="entry name" value="BLL0828 PROTEIN"/>
    <property type="match status" value="1"/>
</dbReference>
<gene>
    <name evidence="2" type="ORF">A2647_04635</name>
</gene>
<dbReference type="Proteomes" id="UP000177370">
    <property type="component" value="Unassembled WGS sequence"/>
</dbReference>
<evidence type="ECO:0000313" key="3">
    <source>
        <dbReference type="Proteomes" id="UP000177370"/>
    </source>
</evidence>
<dbReference type="SUPFAM" id="SSF52980">
    <property type="entry name" value="Restriction endonuclease-like"/>
    <property type="match status" value="1"/>
</dbReference>
<dbReference type="AlphaFoldDB" id="A0A1F6V634"/>
<feature type="domain" description="DUF559" evidence="1">
    <location>
        <begin position="13"/>
        <end position="121"/>
    </location>
</feature>
<accession>A0A1F6V634</accession>
<dbReference type="PANTHER" id="PTHR38590">
    <property type="entry name" value="BLL0828 PROTEIN"/>
    <property type="match status" value="1"/>
</dbReference>
<sequence>MKNNIPYIPYDKNLVSRARELRKETTEAEKIFWETILKNKKLAEFKFTRQKPLDNFIVDFYCASLGLVVEIDGGIHDFQKERDKERDNLLKQKFGLRILRYRNEEVLENMERVKEDLIKRIKKTTPP</sequence>
<evidence type="ECO:0000259" key="1">
    <source>
        <dbReference type="Pfam" id="PF04480"/>
    </source>
</evidence>
<organism evidence="2 3">
    <name type="scientific">Candidatus Nomurabacteria bacterium RIFCSPHIGHO2_01_FULL_40_24b</name>
    <dbReference type="NCBI Taxonomy" id="1801739"/>
    <lineage>
        <taxon>Bacteria</taxon>
        <taxon>Candidatus Nomuraibacteriota</taxon>
    </lineage>
</organism>
<dbReference type="Gene3D" id="3.40.960.10">
    <property type="entry name" value="VSR Endonuclease"/>
    <property type="match status" value="1"/>
</dbReference>
<proteinExistence type="predicted"/>
<dbReference type="InterPro" id="IPR007569">
    <property type="entry name" value="DUF559"/>
</dbReference>
<dbReference type="InterPro" id="IPR047216">
    <property type="entry name" value="Endonuclease_DUF559_bact"/>
</dbReference>
<dbReference type="InterPro" id="IPR011335">
    <property type="entry name" value="Restrct_endonuc-II-like"/>
</dbReference>